<sequence>MGRIVARRRTPRVAGTGNADGRRVQLCLLQPWRQAVNSFFPGDDDDPDVDDLVWLTPRTYAAGDIMVYLVDAPSPAIIKIDTLSRGSEDDGLNAEPDLEWGPFDQGLSLRATARSA</sequence>
<protein>
    <submittedName>
        <fullName evidence="2">Uncharacterized protein</fullName>
    </submittedName>
</protein>
<reference evidence="2" key="3">
    <citation type="submission" date="2023-04" db="EMBL/GenBank/DDBJ databases">
        <title>Complete genome sequence of a phthalic acid esters degrading bacterial strain.</title>
        <authorList>
            <person name="Weng L."/>
            <person name="Jia Y."/>
            <person name="Ren L."/>
        </authorList>
    </citation>
    <scope>NUCLEOTIDE SEQUENCE</scope>
    <source>
        <strain evidence="2">RL-LY01</strain>
    </source>
</reference>
<dbReference type="AlphaFoldDB" id="A0AAX3T2H0"/>
<reference evidence="1" key="2">
    <citation type="submission" date="2022-01" db="EMBL/GenBank/DDBJ databases">
        <authorList>
            <person name="Sanchez-Suarez J."/>
            <person name="Villamil L."/>
            <person name="Diaz L.E."/>
        </authorList>
    </citation>
    <scope>NUCLEOTIDE SEQUENCE</scope>
    <source>
        <strain evidence="1">EUFUS-Z928</strain>
    </source>
</reference>
<evidence type="ECO:0000313" key="1">
    <source>
        <dbReference type="EMBL" id="MDF6103548.1"/>
    </source>
</evidence>
<evidence type="ECO:0000313" key="2">
    <source>
        <dbReference type="EMBL" id="WFP23116.1"/>
    </source>
</evidence>
<dbReference type="RefSeq" id="WP_223258969.1">
    <property type="nucleotide sequence ID" value="NZ_CP121270.1"/>
</dbReference>
<evidence type="ECO:0000313" key="3">
    <source>
        <dbReference type="Proteomes" id="UP001152308"/>
    </source>
</evidence>
<dbReference type="EMBL" id="JAKJLQ010000025">
    <property type="protein sequence ID" value="MDF6103548.1"/>
    <property type="molecule type" value="Genomic_DNA"/>
</dbReference>
<gene>
    <name evidence="1" type="ORF">L2299_21100</name>
    <name evidence="2" type="ORF">P9A14_13035</name>
</gene>
<name>A0AAX3T2H0_9ACTN</name>
<proteinExistence type="predicted"/>
<evidence type="ECO:0000313" key="4">
    <source>
        <dbReference type="Proteomes" id="UP001213504"/>
    </source>
</evidence>
<dbReference type="EMBL" id="CP121270">
    <property type="protein sequence ID" value="WFP23116.1"/>
    <property type="molecule type" value="Genomic_DNA"/>
</dbReference>
<dbReference type="Proteomes" id="UP001152308">
    <property type="component" value="Unassembled WGS sequence"/>
</dbReference>
<dbReference type="Proteomes" id="UP001213504">
    <property type="component" value="Chromosome"/>
</dbReference>
<keyword evidence="3" id="KW-1185">Reference proteome</keyword>
<accession>A0AAX3T2H0</accession>
<organism evidence="2 4">
    <name type="scientific">Gordonia hongkongensis</name>
    <dbReference type="NCBI Taxonomy" id="1701090"/>
    <lineage>
        <taxon>Bacteria</taxon>
        <taxon>Bacillati</taxon>
        <taxon>Actinomycetota</taxon>
        <taxon>Actinomycetes</taxon>
        <taxon>Mycobacteriales</taxon>
        <taxon>Gordoniaceae</taxon>
        <taxon>Gordonia</taxon>
    </lineage>
</organism>
<reference evidence="1" key="1">
    <citation type="journal article" date="2022" name="Data Brief">
        <title>Draft genome sequence data of Gordonia hongkongensis strain EUFUS-Z928 isolated from the octocoral Eunicea fusca.</title>
        <authorList>
            <person name="Sanchez-Suarez J."/>
            <person name="Diaz L."/>
            <person name="Melo-Bolivar J."/>
            <person name="Villamil L."/>
        </authorList>
    </citation>
    <scope>NUCLEOTIDE SEQUENCE</scope>
    <source>
        <strain evidence="1">EUFUS-Z928</strain>
    </source>
</reference>